<dbReference type="InterPro" id="IPR025109">
    <property type="entry name" value="DUF4031"/>
</dbReference>
<dbReference type="Proteomes" id="UP000183203">
    <property type="component" value="Unassembled WGS sequence"/>
</dbReference>
<evidence type="ECO:0000313" key="3">
    <source>
        <dbReference type="Proteomes" id="UP000183203"/>
    </source>
</evidence>
<accession>A0A1G6NSM5</accession>
<evidence type="ECO:0000313" key="2">
    <source>
        <dbReference type="EMBL" id="SDC70799.1"/>
    </source>
</evidence>
<dbReference type="RefSeq" id="WP_074615943.1">
    <property type="nucleotide sequence ID" value="NZ_FMYG01000006.1"/>
</dbReference>
<name>A0A1G6NSM5_9MICO</name>
<protein>
    <recommendedName>
        <fullName evidence="1">DUF4031 domain-containing protein</fullName>
    </recommendedName>
</protein>
<sequence length="126" mass="14391">MTVYVDDMFMKATVPNGARKVSGEWCHMQADTREELDDMADKIGLRRSWIQYPGTWKEHYDVTRPRRDAAIAAGAVPVGMLELARIRKRWREEHRSSVQECECSEFAQQHAITDPGCPAHESSDPS</sequence>
<dbReference type="EMBL" id="FMYG01000006">
    <property type="protein sequence ID" value="SDC70799.1"/>
    <property type="molecule type" value="Genomic_DNA"/>
</dbReference>
<proteinExistence type="predicted"/>
<feature type="domain" description="DUF4031" evidence="1">
    <location>
        <begin position="3"/>
        <end position="88"/>
    </location>
</feature>
<reference evidence="2 3" key="1">
    <citation type="submission" date="2016-09" db="EMBL/GenBank/DDBJ databases">
        <authorList>
            <person name="Capua I."/>
            <person name="De Benedictis P."/>
            <person name="Joannis T."/>
            <person name="Lombin L.H."/>
            <person name="Cattoli G."/>
        </authorList>
    </citation>
    <scope>NUCLEOTIDE SEQUENCE [LARGE SCALE GENOMIC DNA]</scope>
    <source>
        <strain evidence="2 3">NIO-1002</strain>
    </source>
</reference>
<dbReference type="AlphaFoldDB" id="A0A1G6NSM5"/>
<gene>
    <name evidence="2" type="ORF">SAMN05216418_2837</name>
</gene>
<dbReference type="Pfam" id="PF13223">
    <property type="entry name" value="DUF4031"/>
    <property type="match status" value="1"/>
</dbReference>
<organism evidence="2 3">
    <name type="scientific">Microbacterium enclense</name>
    <dbReference type="NCBI Taxonomy" id="993073"/>
    <lineage>
        <taxon>Bacteria</taxon>
        <taxon>Bacillati</taxon>
        <taxon>Actinomycetota</taxon>
        <taxon>Actinomycetes</taxon>
        <taxon>Micrococcales</taxon>
        <taxon>Microbacteriaceae</taxon>
        <taxon>Microbacterium</taxon>
    </lineage>
</organism>
<evidence type="ECO:0000259" key="1">
    <source>
        <dbReference type="Pfam" id="PF13223"/>
    </source>
</evidence>